<dbReference type="InterPro" id="IPR036640">
    <property type="entry name" value="ABC1_TM_sf"/>
</dbReference>
<accession>A0A4Q7EAA4</accession>
<evidence type="ECO:0000256" key="7">
    <source>
        <dbReference type="ARBA" id="ARBA00022989"/>
    </source>
</evidence>
<dbReference type="PROSITE" id="PS50929">
    <property type="entry name" value="ABC_TM1F"/>
    <property type="match status" value="1"/>
</dbReference>
<dbReference type="PANTHER" id="PTHR43394">
    <property type="entry name" value="ATP-DEPENDENT PERMEASE MDL1, MITOCHONDRIAL"/>
    <property type="match status" value="1"/>
</dbReference>
<name>A0A4Q7EAA4_9CYAN</name>
<dbReference type="FunFam" id="3.40.50.300:FF:000221">
    <property type="entry name" value="Multidrug ABC transporter ATP-binding protein"/>
    <property type="match status" value="1"/>
</dbReference>
<evidence type="ECO:0000256" key="5">
    <source>
        <dbReference type="ARBA" id="ARBA00022741"/>
    </source>
</evidence>
<feature type="transmembrane region" description="Helical" evidence="9">
    <location>
        <begin position="265"/>
        <end position="290"/>
    </location>
</feature>
<keyword evidence="4 9" id="KW-0812">Transmembrane</keyword>
<reference evidence="12 13" key="1">
    <citation type="submission" date="2018-11" db="EMBL/GenBank/DDBJ databases">
        <title>Whole genome sequencing of an environmental sample.</title>
        <authorList>
            <person name="Sarangi A.N."/>
            <person name="Singh D."/>
            <person name="Tripathy S."/>
        </authorList>
    </citation>
    <scope>NUCLEOTIDE SEQUENCE [LARGE SCALE GENOMIC DNA]</scope>
    <source>
        <strain evidence="12 13">Lakshadweep</strain>
    </source>
</reference>
<keyword evidence="6 12" id="KW-0067">ATP-binding</keyword>
<dbReference type="GO" id="GO:0015421">
    <property type="term" value="F:ABC-type oligopeptide transporter activity"/>
    <property type="evidence" value="ECO:0007669"/>
    <property type="project" value="TreeGrafter"/>
</dbReference>
<evidence type="ECO:0000256" key="1">
    <source>
        <dbReference type="ARBA" id="ARBA00004651"/>
    </source>
</evidence>
<evidence type="ECO:0000256" key="2">
    <source>
        <dbReference type="ARBA" id="ARBA00022448"/>
    </source>
</evidence>
<dbReference type="PROSITE" id="PS00211">
    <property type="entry name" value="ABC_TRANSPORTER_1"/>
    <property type="match status" value="1"/>
</dbReference>
<feature type="domain" description="ABC transporter" evidence="10">
    <location>
        <begin position="362"/>
        <end position="605"/>
    </location>
</feature>
<dbReference type="GO" id="GO:0005886">
    <property type="term" value="C:plasma membrane"/>
    <property type="evidence" value="ECO:0007669"/>
    <property type="project" value="UniProtKB-SubCell"/>
</dbReference>
<dbReference type="InterPro" id="IPR003439">
    <property type="entry name" value="ABC_transporter-like_ATP-bd"/>
</dbReference>
<dbReference type="InterPro" id="IPR027417">
    <property type="entry name" value="P-loop_NTPase"/>
</dbReference>
<keyword evidence="2" id="KW-0813">Transport</keyword>
<feature type="transmembrane region" description="Helical" evidence="9">
    <location>
        <begin position="152"/>
        <end position="170"/>
    </location>
</feature>
<feature type="transmembrane region" description="Helical" evidence="9">
    <location>
        <begin position="72"/>
        <end position="91"/>
    </location>
</feature>
<evidence type="ECO:0000259" key="11">
    <source>
        <dbReference type="PROSITE" id="PS50929"/>
    </source>
</evidence>
<dbReference type="RefSeq" id="WP_084607246.1">
    <property type="nucleotide sequence ID" value="NZ_QVFV01000002.1"/>
</dbReference>
<dbReference type="SUPFAM" id="SSF90123">
    <property type="entry name" value="ABC transporter transmembrane region"/>
    <property type="match status" value="1"/>
</dbReference>
<dbReference type="AlphaFoldDB" id="A0A4Q7EAA4"/>
<feature type="transmembrane region" description="Helical" evidence="9">
    <location>
        <begin position="30"/>
        <end position="52"/>
    </location>
</feature>
<dbReference type="PROSITE" id="PS50893">
    <property type="entry name" value="ABC_TRANSPORTER_2"/>
    <property type="match status" value="1"/>
</dbReference>
<comment type="subcellular location">
    <subcellularLocation>
        <location evidence="1">Cell membrane</location>
        <topology evidence="1">Multi-pass membrane protein</topology>
    </subcellularLocation>
</comment>
<evidence type="ECO:0000313" key="12">
    <source>
        <dbReference type="EMBL" id="RZM79453.1"/>
    </source>
</evidence>
<dbReference type="GO" id="GO:0016887">
    <property type="term" value="F:ATP hydrolysis activity"/>
    <property type="evidence" value="ECO:0007669"/>
    <property type="project" value="InterPro"/>
</dbReference>
<proteinExistence type="predicted"/>
<dbReference type="Gene3D" id="1.20.1560.10">
    <property type="entry name" value="ABC transporter type 1, transmembrane domain"/>
    <property type="match status" value="1"/>
</dbReference>
<evidence type="ECO:0000313" key="13">
    <source>
        <dbReference type="Proteomes" id="UP000292459"/>
    </source>
</evidence>
<dbReference type="OrthoDB" id="9762790at2"/>
<keyword evidence="7 9" id="KW-1133">Transmembrane helix</keyword>
<dbReference type="GO" id="GO:0005524">
    <property type="term" value="F:ATP binding"/>
    <property type="evidence" value="ECO:0007669"/>
    <property type="project" value="UniProtKB-KW"/>
</dbReference>
<evidence type="ECO:0000256" key="3">
    <source>
        <dbReference type="ARBA" id="ARBA00022475"/>
    </source>
</evidence>
<comment type="caution">
    <text evidence="12">The sequence shown here is derived from an EMBL/GenBank/DDBJ whole genome shotgun (WGS) entry which is preliminary data.</text>
</comment>
<keyword evidence="13" id="KW-1185">Reference proteome</keyword>
<keyword evidence="3" id="KW-1003">Cell membrane</keyword>
<dbReference type="InterPro" id="IPR011527">
    <property type="entry name" value="ABC1_TM_dom"/>
</dbReference>
<dbReference type="Pfam" id="PF00005">
    <property type="entry name" value="ABC_tran"/>
    <property type="match status" value="1"/>
</dbReference>
<dbReference type="InterPro" id="IPR003593">
    <property type="entry name" value="AAA+_ATPase"/>
</dbReference>
<evidence type="ECO:0000259" key="10">
    <source>
        <dbReference type="PROSITE" id="PS50893"/>
    </source>
</evidence>
<dbReference type="SMART" id="SM00382">
    <property type="entry name" value="AAA"/>
    <property type="match status" value="1"/>
</dbReference>
<organism evidence="12 13">
    <name type="scientific">Leptolyngbya iicbica LK</name>
    <dbReference type="NCBI Taxonomy" id="2294035"/>
    <lineage>
        <taxon>Bacteria</taxon>
        <taxon>Bacillati</taxon>
        <taxon>Cyanobacteriota</taxon>
        <taxon>Cyanophyceae</taxon>
        <taxon>Leptolyngbyales</taxon>
        <taxon>Leptolyngbyaceae</taxon>
        <taxon>Leptolyngbya group</taxon>
        <taxon>Leptolyngbya</taxon>
        <taxon>Leptolyngbya iicbica</taxon>
    </lineage>
</organism>
<feature type="domain" description="ABC transmembrane type-1" evidence="11">
    <location>
        <begin position="150"/>
        <end position="325"/>
    </location>
</feature>
<dbReference type="InterPro" id="IPR017871">
    <property type="entry name" value="ABC_transporter-like_CS"/>
</dbReference>
<feature type="transmembrane region" description="Helical" evidence="9">
    <location>
        <begin position="176"/>
        <end position="194"/>
    </location>
</feature>
<dbReference type="Proteomes" id="UP000292459">
    <property type="component" value="Unassembled WGS sequence"/>
</dbReference>
<protein>
    <submittedName>
        <fullName evidence="12">ABC transporter ATP-binding protein</fullName>
    </submittedName>
</protein>
<gene>
    <name evidence="12" type="ORF">DYY88_12000</name>
</gene>
<dbReference type="PANTHER" id="PTHR43394:SF1">
    <property type="entry name" value="ATP-BINDING CASSETTE SUB-FAMILY B MEMBER 10, MITOCHONDRIAL"/>
    <property type="match status" value="1"/>
</dbReference>
<evidence type="ECO:0000256" key="4">
    <source>
        <dbReference type="ARBA" id="ARBA00022692"/>
    </source>
</evidence>
<sequence length="620" mass="68925">MLPQELTPWQALRRSLRLVAQAAPRELRRLAYINLITGIGPSISLLLSKIVIDEVTAYLKQGSTDPPMEVLLGNSLLLWSVAIALGVNLIVDSVDAIGTNLFASLRDRVEGFVRGKVLDKVSYFDDIALFEMPELLNLLELTEKGLARVQRLSFIVAATFVGVFTFIPSVLVSASIGWWVPLVLVVSATPSIFVEMRHHRKSWRVEETQSSVSRKMGIYSKAITSPDFAKEIRLFSLQDVLLDRWQGLFETLFSNMEQVRREGTLTVMAWSLLGGLGVAAPYIFVVLGVLNRTFTVGDLALYTGIILQLRRSLFILIAHTGDLYDVSLATAPIFQLLDLEPQLVSGSQRVLPSGSDRAHQGIQFQQVGFRYPGTDQPAVLENLTFHIQPGEMVALVGENGAGKTTLAKLLVRLYDPTVGQILWHGQDLKTLDLTALRSRIAVVMQDYARFPATLRENVGWGKMADLQDDDAIHTVLQEAGIAYLTDTLKHGLETPLGRQLENGIDLSGGQWQRVAIARALMRLHQAELLVFDEPTAALDPKNEHEIYRIFRSIAQGRMAVVVSHRLALAKLCDRIIVLEHGQILEAGTHDELMAQQGRYHSMFTRQASSYRDEPLYSSVG</sequence>
<dbReference type="SUPFAM" id="SSF52540">
    <property type="entry name" value="P-loop containing nucleoside triphosphate hydrolases"/>
    <property type="match status" value="1"/>
</dbReference>
<dbReference type="InterPro" id="IPR039421">
    <property type="entry name" value="Type_1_exporter"/>
</dbReference>
<evidence type="ECO:0000256" key="8">
    <source>
        <dbReference type="ARBA" id="ARBA00023136"/>
    </source>
</evidence>
<dbReference type="EMBL" id="QVFV01000002">
    <property type="protein sequence ID" value="RZM79453.1"/>
    <property type="molecule type" value="Genomic_DNA"/>
</dbReference>
<dbReference type="Gene3D" id="3.40.50.300">
    <property type="entry name" value="P-loop containing nucleotide triphosphate hydrolases"/>
    <property type="match status" value="1"/>
</dbReference>
<keyword evidence="5" id="KW-0547">Nucleotide-binding</keyword>
<evidence type="ECO:0000256" key="9">
    <source>
        <dbReference type="SAM" id="Phobius"/>
    </source>
</evidence>
<evidence type="ECO:0000256" key="6">
    <source>
        <dbReference type="ARBA" id="ARBA00022840"/>
    </source>
</evidence>
<keyword evidence="8 9" id="KW-0472">Membrane</keyword>